<name>A0A3Q3GSX7_9LABR</name>
<evidence type="ECO:0000256" key="4">
    <source>
        <dbReference type="ARBA" id="ARBA00023180"/>
    </source>
</evidence>
<keyword evidence="8" id="KW-1185">Reference proteome</keyword>
<protein>
    <submittedName>
        <fullName evidence="7">CD2 molecule</fullName>
    </submittedName>
</protein>
<dbReference type="PANTHER" id="PTHR12080">
    <property type="entry name" value="SIGNALING LYMPHOCYTIC ACTIVATION MOLECULE"/>
    <property type="match status" value="1"/>
</dbReference>
<dbReference type="Proteomes" id="UP000261660">
    <property type="component" value="Unplaced"/>
</dbReference>
<feature type="compositionally biased region" description="Basic residues" evidence="5">
    <location>
        <begin position="194"/>
        <end position="233"/>
    </location>
</feature>
<keyword evidence="2" id="KW-0732">Signal</keyword>
<dbReference type="GO" id="GO:0016020">
    <property type="term" value="C:membrane"/>
    <property type="evidence" value="ECO:0007669"/>
    <property type="project" value="UniProtKB-SubCell"/>
</dbReference>
<feature type="compositionally biased region" description="Basic residues" evidence="5">
    <location>
        <begin position="244"/>
        <end position="253"/>
    </location>
</feature>
<evidence type="ECO:0000256" key="1">
    <source>
        <dbReference type="ARBA" id="ARBA00004370"/>
    </source>
</evidence>
<organism evidence="7 8">
    <name type="scientific">Labrus bergylta</name>
    <name type="common">ballan wrasse</name>
    <dbReference type="NCBI Taxonomy" id="56723"/>
    <lineage>
        <taxon>Eukaryota</taxon>
        <taxon>Metazoa</taxon>
        <taxon>Chordata</taxon>
        <taxon>Craniata</taxon>
        <taxon>Vertebrata</taxon>
        <taxon>Euteleostomi</taxon>
        <taxon>Actinopterygii</taxon>
        <taxon>Neopterygii</taxon>
        <taxon>Teleostei</taxon>
        <taxon>Neoteleostei</taxon>
        <taxon>Acanthomorphata</taxon>
        <taxon>Eupercaria</taxon>
        <taxon>Labriformes</taxon>
        <taxon>Labridae</taxon>
        <taxon>Labrus</taxon>
    </lineage>
</organism>
<dbReference type="AlphaFoldDB" id="A0A3Q3GSX7"/>
<evidence type="ECO:0000256" key="2">
    <source>
        <dbReference type="ARBA" id="ARBA00022729"/>
    </source>
</evidence>
<keyword evidence="6" id="KW-1133">Transmembrane helix</keyword>
<keyword evidence="3 6" id="KW-0472">Membrane</keyword>
<dbReference type="Ensembl" id="ENSLBET00000035908.1">
    <property type="protein sequence ID" value="ENSLBEP00000034424.1"/>
    <property type="gene ID" value="ENSLBEG00000025891.1"/>
</dbReference>
<dbReference type="InterPro" id="IPR013783">
    <property type="entry name" value="Ig-like_fold"/>
</dbReference>
<feature type="compositionally biased region" description="Low complexity" evidence="5">
    <location>
        <begin position="254"/>
        <end position="270"/>
    </location>
</feature>
<feature type="transmembrane region" description="Helical" evidence="6">
    <location>
        <begin position="145"/>
        <end position="168"/>
    </location>
</feature>
<evidence type="ECO:0000256" key="6">
    <source>
        <dbReference type="SAM" id="Phobius"/>
    </source>
</evidence>
<reference evidence="7" key="1">
    <citation type="submission" date="2025-08" db="UniProtKB">
        <authorList>
            <consortium name="Ensembl"/>
        </authorList>
    </citation>
    <scope>IDENTIFICATION</scope>
</reference>
<dbReference type="PANTHER" id="PTHR12080:SF48">
    <property type="entry name" value="IMMUNOGLOBULIN SUBTYPE DOMAIN-CONTAINING PROTEIN"/>
    <property type="match status" value="1"/>
</dbReference>
<dbReference type="InterPro" id="IPR036179">
    <property type="entry name" value="Ig-like_dom_sf"/>
</dbReference>
<evidence type="ECO:0000313" key="8">
    <source>
        <dbReference type="Proteomes" id="UP000261660"/>
    </source>
</evidence>
<dbReference type="InParanoid" id="A0A3Q3GSX7"/>
<dbReference type="GeneTree" id="ENSGT00950000183302"/>
<dbReference type="Gene3D" id="2.60.40.10">
    <property type="entry name" value="Immunoglobulins"/>
    <property type="match status" value="2"/>
</dbReference>
<reference evidence="7" key="2">
    <citation type="submission" date="2025-09" db="UniProtKB">
        <authorList>
            <consortium name="Ensembl"/>
        </authorList>
    </citation>
    <scope>IDENTIFICATION</scope>
</reference>
<comment type="subcellular location">
    <subcellularLocation>
        <location evidence="1">Membrane</location>
    </subcellularLocation>
</comment>
<evidence type="ECO:0000256" key="3">
    <source>
        <dbReference type="ARBA" id="ARBA00023136"/>
    </source>
</evidence>
<keyword evidence="4" id="KW-0325">Glycoprotein</keyword>
<evidence type="ECO:0000256" key="5">
    <source>
        <dbReference type="SAM" id="MobiDB-lite"/>
    </source>
</evidence>
<accession>A0A3Q3GSX7</accession>
<sequence length="294" mass="33308">MILGKDDDVSEDGSLRLRKVTKEMEGTYEAEVHNEAGNSRGKFQNVLCVQERVKKPKIKQVCESEKVKFTCGGGQVKGVSYRWHMNGKELKYTVESVNLLVKDVTEGVSCTVSNKVSNMSSEAISHDCIKSGFELPEIIPGISSWVLVGAGGGVVLILFVVVIVCCILTRRRQHMHVKDEEELRLGWTNPNQHPHQHHPHPSNQQHPHHSHPANQQHPHHHHSHPPNKQHPHHQQQQPAGHTGPRPHRNKQQRQRNPNQPGDQPQPSPRRQLPREPDEEQPPPLPQPRKNAPRV</sequence>
<feature type="region of interest" description="Disordered" evidence="5">
    <location>
        <begin position="187"/>
        <end position="294"/>
    </location>
</feature>
<dbReference type="InterPro" id="IPR015631">
    <property type="entry name" value="CD2/SLAM_rcpt"/>
</dbReference>
<dbReference type="SUPFAM" id="SSF48726">
    <property type="entry name" value="Immunoglobulin"/>
    <property type="match status" value="1"/>
</dbReference>
<dbReference type="STRING" id="56723.ENSLBEP00000034424"/>
<evidence type="ECO:0000313" key="7">
    <source>
        <dbReference type="Ensembl" id="ENSLBEP00000034424.1"/>
    </source>
</evidence>
<proteinExistence type="predicted"/>
<keyword evidence="6" id="KW-0812">Transmembrane</keyword>